<keyword evidence="4" id="KW-1185">Reference proteome</keyword>
<organism evidence="3 4">
    <name type="scientific">Artemisia annua</name>
    <name type="common">Sweet wormwood</name>
    <dbReference type="NCBI Taxonomy" id="35608"/>
    <lineage>
        <taxon>Eukaryota</taxon>
        <taxon>Viridiplantae</taxon>
        <taxon>Streptophyta</taxon>
        <taxon>Embryophyta</taxon>
        <taxon>Tracheophyta</taxon>
        <taxon>Spermatophyta</taxon>
        <taxon>Magnoliopsida</taxon>
        <taxon>eudicotyledons</taxon>
        <taxon>Gunneridae</taxon>
        <taxon>Pentapetalae</taxon>
        <taxon>asterids</taxon>
        <taxon>campanulids</taxon>
        <taxon>Asterales</taxon>
        <taxon>Asteraceae</taxon>
        <taxon>Asteroideae</taxon>
        <taxon>Anthemideae</taxon>
        <taxon>Artemisiinae</taxon>
        <taxon>Artemisia</taxon>
    </lineage>
</organism>
<feature type="compositionally biased region" description="Basic and acidic residues" evidence="1">
    <location>
        <begin position="1"/>
        <end position="11"/>
    </location>
</feature>
<accession>A0A2U1PJW8</accession>
<feature type="region of interest" description="Disordered" evidence="1">
    <location>
        <begin position="1"/>
        <end position="68"/>
    </location>
</feature>
<gene>
    <name evidence="3" type="ORF">CTI12_AA145950</name>
</gene>
<dbReference type="OrthoDB" id="1225588at2759"/>
<keyword evidence="3" id="KW-0238">DNA-binding</keyword>
<feature type="domain" description="Myb-like" evidence="2">
    <location>
        <begin position="115"/>
        <end position="175"/>
    </location>
</feature>
<protein>
    <submittedName>
        <fullName evidence="3">Myb-like domain, Myb/SANT-like DNA-binding domain protein</fullName>
    </submittedName>
</protein>
<name>A0A2U1PJW8_ARTAN</name>
<dbReference type="Proteomes" id="UP000245207">
    <property type="component" value="Unassembled WGS sequence"/>
</dbReference>
<evidence type="ECO:0000259" key="2">
    <source>
        <dbReference type="PROSITE" id="PS50090"/>
    </source>
</evidence>
<evidence type="ECO:0000313" key="3">
    <source>
        <dbReference type="EMBL" id="PWA86012.1"/>
    </source>
</evidence>
<dbReference type="PANTHER" id="PTHR45023:SF13">
    <property type="entry name" value="PUTATIVE-RELATED"/>
    <property type="match status" value="1"/>
</dbReference>
<dbReference type="InterPro" id="IPR001005">
    <property type="entry name" value="SANT/Myb"/>
</dbReference>
<sequence>MEHKEMRDPRKNNRVARGAIRPRVQTQPDYRPQPSFQSQPGYRPQFEPQSPPFLYPQQLPQLPTQFNPFEPRYTQQKRRERESAPLPIREETDDDEYFDHVDMVTRPQRKVNKIWTPEEEEALAKAWIKISVDREVGDRQTKQGFWKRVVKHFKSLMPSTERTIHQLNSKWTPMHASIAAFNGYFIQTKRLKESGCDDLQVYERAQLDFEKQFRKAFAHTKAWHILKDQQKWKEQPLVSQAAESTGSSKKRKSSESMTWLPRALLETTVVFSEEIQNLKSDPTQFTGTFIAY</sequence>
<reference evidence="3 4" key="1">
    <citation type="journal article" date="2018" name="Mol. Plant">
        <title>The genome of Artemisia annua provides insight into the evolution of Asteraceae family and artemisinin biosynthesis.</title>
        <authorList>
            <person name="Shen Q."/>
            <person name="Zhang L."/>
            <person name="Liao Z."/>
            <person name="Wang S."/>
            <person name="Yan T."/>
            <person name="Shi P."/>
            <person name="Liu M."/>
            <person name="Fu X."/>
            <person name="Pan Q."/>
            <person name="Wang Y."/>
            <person name="Lv Z."/>
            <person name="Lu X."/>
            <person name="Zhang F."/>
            <person name="Jiang W."/>
            <person name="Ma Y."/>
            <person name="Chen M."/>
            <person name="Hao X."/>
            <person name="Li L."/>
            <person name="Tang Y."/>
            <person name="Lv G."/>
            <person name="Zhou Y."/>
            <person name="Sun X."/>
            <person name="Brodelius P.E."/>
            <person name="Rose J.K.C."/>
            <person name="Tang K."/>
        </authorList>
    </citation>
    <scope>NUCLEOTIDE SEQUENCE [LARGE SCALE GENOMIC DNA]</scope>
    <source>
        <strain evidence="4">cv. Huhao1</strain>
        <tissue evidence="3">Leaf</tissue>
    </source>
</reference>
<dbReference type="GO" id="GO:0003677">
    <property type="term" value="F:DNA binding"/>
    <property type="evidence" value="ECO:0007669"/>
    <property type="project" value="UniProtKB-KW"/>
</dbReference>
<proteinExistence type="predicted"/>
<comment type="caution">
    <text evidence="3">The sequence shown here is derived from an EMBL/GenBank/DDBJ whole genome shotgun (WGS) entry which is preliminary data.</text>
</comment>
<feature type="compositionally biased region" description="Low complexity" evidence="1">
    <location>
        <begin position="55"/>
        <end position="68"/>
    </location>
</feature>
<dbReference type="EMBL" id="PKPP01001062">
    <property type="protein sequence ID" value="PWA86012.1"/>
    <property type="molecule type" value="Genomic_DNA"/>
</dbReference>
<dbReference type="PANTHER" id="PTHR45023">
    <property type="match status" value="1"/>
</dbReference>
<evidence type="ECO:0000313" key="4">
    <source>
        <dbReference type="Proteomes" id="UP000245207"/>
    </source>
</evidence>
<dbReference type="AlphaFoldDB" id="A0A2U1PJW8"/>
<dbReference type="PROSITE" id="PS50090">
    <property type="entry name" value="MYB_LIKE"/>
    <property type="match status" value="1"/>
</dbReference>
<evidence type="ECO:0000256" key="1">
    <source>
        <dbReference type="SAM" id="MobiDB-lite"/>
    </source>
</evidence>
<feature type="compositionally biased region" description="Polar residues" evidence="1">
    <location>
        <begin position="24"/>
        <end position="40"/>
    </location>
</feature>